<dbReference type="EMBL" id="CAAE01024076">
    <property type="protein sequence ID" value="CAG14670.1"/>
    <property type="molecule type" value="Genomic_DNA"/>
</dbReference>
<dbReference type="AlphaFoldDB" id="Q4RAB3"/>
<feature type="non-terminal residue" evidence="1">
    <location>
        <position position="1"/>
    </location>
</feature>
<accession>Q4RAB3</accession>
<reference evidence="1" key="1">
    <citation type="journal article" date="2004" name="Nature">
        <title>Genome duplication in the teleost fish Tetraodon nigroviridis reveals the early vertebrate proto-karyotype.</title>
        <authorList>
            <person name="Jaillon O."/>
            <person name="Aury J.-M."/>
            <person name="Brunet F."/>
            <person name="Petit J.-L."/>
            <person name="Stange-Thomann N."/>
            <person name="Mauceli E."/>
            <person name="Bouneau L."/>
            <person name="Fischer C."/>
            <person name="Ozouf-Costaz C."/>
            <person name="Bernot A."/>
            <person name="Nicaud S."/>
            <person name="Jaffe D."/>
            <person name="Fisher S."/>
            <person name="Lutfalla G."/>
            <person name="Dossat C."/>
            <person name="Segurens B."/>
            <person name="Dasilva C."/>
            <person name="Salanoubat M."/>
            <person name="Levy M."/>
            <person name="Boudet N."/>
            <person name="Castellano S."/>
            <person name="Anthouard V."/>
            <person name="Jubin C."/>
            <person name="Castelli V."/>
            <person name="Katinka M."/>
            <person name="Vacherie B."/>
            <person name="Biemont C."/>
            <person name="Skalli Z."/>
            <person name="Cattolico L."/>
            <person name="Poulain J."/>
            <person name="De Berardinis V."/>
            <person name="Cruaud C."/>
            <person name="Duprat S."/>
            <person name="Brottier P."/>
            <person name="Coutanceau J.-P."/>
            <person name="Gouzy J."/>
            <person name="Parra G."/>
            <person name="Lardier G."/>
            <person name="Chapple C."/>
            <person name="McKernan K.J."/>
            <person name="McEwan P."/>
            <person name="Bosak S."/>
            <person name="Kellis M."/>
            <person name="Volff J.-N."/>
            <person name="Guigo R."/>
            <person name="Zody M.C."/>
            <person name="Mesirov J."/>
            <person name="Lindblad-Toh K."/>
            <person name="Birren B."/>
            <person name="Nusbaum C."/>
            <person name="Kahn D."/>
            <person name="Robinson-Rechavi M."/>
            <person name="Laudet V."/>
            <person name="Schachter V."/>
            <person name="Quetier F."/>
            <person name="Saurin W."/>
            <person name="Scarpelli C."/>
            <person name="Wincker P."/>
            <person name="Lander E.S."/>
            <person name="Weissenbach J."/>
            <person name="Roest Crollius H."/>
        </authorList>
    </citation>
    <scope>NUCLEOTIDE SEQUENCE [LARGE SCALE GENOMIC DNA]</scope>
</reference>
<sequence length="37" mass="3966">LWVQLELGIASAAGESKGCCSLPAEMATYFPFFNEAL</sequence>
<dbReference type="KEGG" id="tng:GSTEN00036616G001"/>
<gene>
    <name evidence="1" type="ORF">GSTENG00036616001</name>
</gene>
<name>Q4RAB3_TETNG</name>
<reference evidence="1" key="2">
    <citation type="submission" date="2004-02" db="EMBL/GenBank/DDBJ databases">
        <authorList>
            <consortium name="Genoscope"/>
            <consortium name="Whitehead Institute Centre for Genome Research"/>
        </authorList>
    </citation>
    <scope>NUCLEOTIDE SEQUENCE</scope>
</reference>
<proteinExistence type="predicted"/>
<evidence type="ECO:0000313" key="1">
    <source>
        <dbReference type="EMBL" id="CAG14670.1"/>
    </source>
</evidence>
<protein>
    <submittedName>
        <fullName evidence="1">Chromosome undetermined SCAF24076, whole genome shotgun sequence</fullName>
    </submittedName>
</protein>
<organism evidence="1">
    <name type="scientific">Tetraodon nigroviridis</name>
    <name type="common">Spotted green pufferfish</name>
    <name type="synonym">Chelonodon nigroviridis</name>
    <dbReference type="NCBI Taxonomy" id="99883"/>
    <lineage>
        <taxon>Eukaryota</taxon>
        <taxon>Metazoa</taxon>
        <taxon>Chordata</taxon>
        <taxon>Craniata</taxon>
        <taxon>Vertebrata</taxon>
        <taxon>Euteleostomi</taxon>
        <taxon>Actinopterygii</taxon>
        <taxon>Neopterygii</taxon>
        <taxon>Teleostei</taxon>
        <taxon>Neoteleostei</taxon>
        <taxon>Acanthomorphata</taxon>
        <taxon>Eupercaria</taxon>
        <taxon>Tetraodontiformes</taxon>
        <taxon>Tetradontoidea</taxon>
        <taxon>Tetraodontidae</taxon>
        <taxon>Tetraodon</taxon>
    </lineage>
</organism>